<reference evidence="2" key="1">
    <citation type="journal article" date="2019" name="Int. J. Syst. Evol. Microbiol.">
        <title>The Global Catalogue of Microorganisms (GCM) 10K type strain sequencing project: providing services to taxonomists for standard genome sequencing and annotation.</title>
        <authorList>
            <consortium name="The Broad Institute Genomics Platform"/>
            <consortium name="The Broad Institute Genome Sequencing Center for Infectious Disease"/>
            <person name="Wu L."/>
            <person name="Ma J."/>
        </authorList>
    </citation>
    <scope>NUCLEOTIDE SEQUENCE [LARGE SCALE GENOMIC DNA]</scope>
    <source>
        <strain evidence="2">CGMCC 1.12471</strain>
    </source>
</reference>
<dbReference type="RefSeq" id="WP_377931485.1">
    <property type="nucleotide sequence ID" value="NZ_JBHUEA010000002.1"/>
</dbReference>
<accession>A0ABW4LD11</accession>
<evidence type="ECO:0000313" key="1">
    <source>
        <dbReference type="EMBL" id="MFD1720282.1"/>
    </source>
</evidence>
<dbReference type="EMBL" id="JBHUEA010000002">
    <property type="protein sequence ID" value="MFD1720282.1"/>
    <property type="molecule type" value="Genomic_DNA"/>
</dbReference>
<dbReference type="InterPro" id="IPR013785">
    <property type="entry name" value="Aldolase_TIM"/>
</dbReference>
<dbReference type="InterPro" id="IPR008567">
    <property type="entry name" value="BKACE"/>
</dbReference>
<sequence>MLQAALNGRRSKRDHEGVPVTAAELQRDAIECAAEGAHGFHVHPRDELGVERMDAAVVDAAATALHDATRWPVSVSTADWIEVDLRARQAAVARWRGPDSATVEVKEEDSFDLIRTLLGLGIEVEAGLQDAEDAAALVRSGLGDRVHRLLIELVHVPAAEVVDRAAEVHRVLDHADLLPPRLQHGEDDSAWIALEDAVRRGVDTRIGLEDALLLPDGSRAASNAALIRAAVSLGAA</sequence>
<comment type="caution">
    <text evidence="1">The sequence shown here is derived from an EMBL/GenBank/DDBJ whole genome shotgun (WGS) entry which is preliminary data.</text>
</comment>
<dbReference type="Pfam" id="PF05853">
    <property type="entry name" value="BKACE"/>
    <property type="match status" value="1"/>
</dbReference>
<name>A0ABW4LD11_9MICO</name>
<organism evidence="1 2">
    <name type="scientific">Amnibacterium endophyticum</name>
    <dbReference type="NCBI Taxonomy" id="2109337"/>
    <lineage>
        <taxon>Bacteria</taxon>
        <taxon>Bacillati</taxon>
        <taxon>Actinomycetota</taxon>
        <taxon>Actinomycetes</taxon>
        <taxon>Micrococcales</taxon>
        <taxon>Microbacteriaceae</taxon>
        <taxon>Amnibacterium</taxon>
    </lineage>
</organism>
<protein>
    <submittedName>
        <fullName evidence="1">3-keto-5-aminohexanoate cleavage protein</fullName>
    </submittedName>
</protein>
<keyword evidence="2" id="KW-1185">Reference proteome</keyword>
<proteinExistence type="predicted"/>
<dbReference type="PANTHER" id="PTHR37418:SF1">
    <property type="entry name" value="3-KETO-5-AMINOHEXANOATE CLEAVAGE PROTEIN"/>
    <property type="match status" value="1"/>
</dbReference>
<dbReference type="Proteomes" id="UP001597347">
    <property type="component" value="Unassembled WGS sequence"/>
</dbReference>
<dbReference type="Gene3D" id="3.20.20.70">
    <property type="entry name" value="Aldolase class I"/>
    <property type="match status" value="2"/>
</dbReference>
<gene>
    <name evidence="1" type="ORF">ACFSBI_01865</name>
</gene>
<evidence type="ECO:0000313" key="2">
    <source>
        <dbReference type="Proteomes" id="UP001597347"/>
    </source>
</evidence>
<dbReference type="PANTHER" id="PTHR37418">
    <property type="entry name" value="3-KETO-5-AMINOHEXANOATE CLEAVAGE ENZYME-RELATED"/>
    <property type="match status" value="1"/>
</dbReference>